<name>A0A4R2GLP8_9HYPH</name>
<evidence type="ECO:0000313" key="2">
    <source>
        <dbReference type="EMBL" id="TCO09981.1"/>
    </source>
</evidence>
<gene>
    <name evidence="2" type="ORF">EV666_11614</name>
</gene>
<dbReference type="Proteomes" id="UP000294881">
    <property type="component" value="Unassembled WGS sequence"/>
</dbReference>
<dbReference type="PANTHER" id="PTHR42673:SF4">
    <property type="entry name" value="MALEYLACETOACETATE ISOMERASE"/>
    <property type="match status" value="1"/>
</dbReference>
<evidence type="ECO:0000259" key="1">
    <source>
        <dbReference type="PROSITE" id="PS50404"/>
    </source>
</evidence>
<feature type="domain" description="GST N-terminal" evidence="1">
    <location>
        <begin position="1"/>
        <end position="81"/>
    </location>
</feature>
<dbReference type="CDD" id="cd03043">
    <property type="entry name" value="GST_N_1"/>
    <property type="match status" value="1"/>
</dbReference>
<dbReference type="AlphaFoldDB" id="A0A4R2GLP8"/>
<dbReference type="InterPro" id="IPR036282">
    <property type="entry name" value="Glutathione-S-Trfase_C_sf"/>
</dbReference>
<dbReference type="SUPFAM" id="SSF52833">
    <property type="entry name" value="Thioredoxin-like"/>
    <property type="match status" value="1"/>
</dbReference>
<dbReference type="RefSeq" id="WP_132009997.1">
    <property type="nucleotide sequence ID" value="NZ_JBHUNN010000002.1"/>
</dbReference>
<dbReference type="GO" id="GO:0006559">
    <property type="term" value="P:L-phenylalanine catabolic process"/>
    <property type="evidence" value="ECO:0007669"/>
    <property type="project" value="TreeGrafter"/>
</dbReference>
<keyword evidence="3" id="KW-1185">Reference proteome</keyword>
<dbReference type="GO" id="GO:0004364">
    <property type="term" value="F:glutathione transferase activity"/>
    <property type="evidence" value="ECO:0007669"/>
    <property type="project" value="TreeGrafter"/>
</dbReference>
<dbReference type="GO" id="GO:0006749">
    <property type="term" value="P:glutathione metabolic process"/>
    <property type="evidence" value="ECO:0007669"/>
    <property type="project" value="TreeGrafter"/>
</dbReference>
<dbReference type="GO" id="GO:0016034">
    <property type="term" value="F:maleylacetoacetate isomerase activity"/>
    <property type="evidence" value="ECO:0007669"/>
    <property type="project" value="TreeGrafter"/>
</dbReference>
<dbReference type="InterPro" id="IPR004045">
    <property type="entry name" value="Glutathione_S-Trfase_N"/>
</dbReference>
<proteinExistence type="predicted"/>
<evidence type="ECO:0000313" key="3">
    <source>
        <dbReference type="Proteomes" id="UP000294881"/>
    </source>
</evidence>
<dbReference type="PROSITE" id="PS50404">
    <property type="entry name" value="GST_NTER"/>
    <property type="match status" value="1"/>
</dbReference>
<comment type="caution">
    <text evidence="2">The sequence shown here is derived from an EMBL/GenBank/DDBJ whole genome shotgun (WGS) entry which is preliminary data.</text>
</comment>
<dbReference type="CDD" id="cd03194">
    <property type="entry name" value="GST_C_3"/>
    <property type="match status" value="1"/>
</dbReference>
<dbReference type="SFLD" id="SFLDG00358">
    <property type="entry name" value="Main_(cytGST)"/>
    <property type="match status" value="1"/>
</dbReference>
<accession>A0A4R2GLP8</accession>
<dbReference type="Gene3D" id="1.20.1050.10">
    <property type="match status" value="1"/>
</dbReference>
<dbReference type="SFLD" id="SFLDS00019">
    <property type="entry name" value="Glutathione_Transferase_(cytos"/>
    <property type="match status" value="1"/>
</dbReference>
<dbReference type="Pfam" id="PF13409">
    <property type="entry name" value="GST_N_2"/>
    <property type="match status" value="1"/>
</dbReference>
<protein>
    <submittedName>
        <fullName evidence="2">Glutathione S-transferase</fullName>
    </submittedName>
</protein>
<dbReference type="Gene3D" id="3.40.30.10">
    <property type="entry name" value="Glutaredoxin"/>
    <property type="match status" value="1"/>
</dbReference>
<dbReference type="InterPro" id="IPR040079">
    <property type="entry name" value="Glutathione_S-Trfase"/>
</dbReference>
<organism evidence="2 3">
    <name type="scientific">Camelimonas lactis</name>
    <dbReference type="NCBI Taxonomy" id="659006"/>
    <lineage>
        <taxon>Bacteria</taxon>
        <taxon>Pseudomonadati</taxon>
        <taxon>Pseudomonadota</taxon>
        <taxon>Alphaproteobacteria</taxon>
        <taxon>Hyphomicrobiales</taxon>
        <taxon>Chelatococcaceae</taxon>
        <taxon>Camelimonas</taxon>
    </lineage>
</organism>
<dbReference type="PANTHER" id="PTHR42673">
    <property type="entry name" value="MALEYLACETOACETATE ISOMERASE"/>
    <property type="match status" value="1"/>
</dbReference>
<dbReference type="EMBL" id="SLWL01000016">
    <property type="protein sequence ID" value="TCO09981.1"/>
    <property type="molecule type" value="Genomic_DNA"/>
</dbReference>
<dbReference type="SUPFAM" id="SSF47616">
    <property type="entry name" value="GST C-terminal domain-like"/>
    <property type="match status" value="1"/>
</dbReference>
<dbReference type="FunFam" id="3.40.30.10:FF:000206">
    <property type="entry name" value="Probable glutathione S-transferase"/>
    <property type="match status" value="1"/>
</dbReference>
<sequence length="222" mass="24391">MKLIVASKRYSSWSLRPWLAMRVAGAPFEEHVIILRQPDTKAEIARYSPSGVVPVLRDGDLTVWDSLAIIEYVAERFPEAGLWPADAGQRAVARSVSAEMHAGFQALRMACPMNLGMRFAARDRGEAVDAAVARVCAIWRGLREKHAASGPFLFGAFTAADAMYAPVVCRLDGYSIPVDDVCRAYMDAVLALPAFQEWRAAGLKEPGIADYDNIDETLVARF</sequence>
<dbReference type="InterPro" id="IPR036249">
    <property type="entry name" value="Thioredoxin-like_sf"/>
</dbReference>
<reference evidence="2 3" key="1">
    <citation type="submission" date="2019-03" db="EMBL/GenBank/DDBJ databases">
        <title>Genomic Encyclopedia of Type Strains, Phase IV (KMG-IV): sequencing the most valuable type-strain genomes for metagenomic binning, comparative biology and taxonomic classification.</title>
        <authorList>
            <person name="Goeker M."/>
        </authorList>
    </citation>
    <scope>NUCLEOTIDE SEQUENCE [LARGE SCALE GENOMIC DNA]</scope>
    <source>
        <strain evidence="2 3">DSM 22958</strain>
    </source>
</reference>
<keyword evidence="2" id="KW-0808">Transferase</keyword>
<dbReference type="OrthoDB" id="9799538at2"/>